<dbReference type="SUPFAM" id="SSF103506">
    <property type="entry name" value="Mitochondrial carrier"/>
    <property type="match status" value="1"/>
</dbReference>
<dbReference type="InterPro" id="IPR018108">
    <property type="entry name" value="MCP_transmembrane"/>
</dbReference>
<gene>
    <name evidence="18" type="ORF">DUNSADRAFT_705</name>
</gene>
<evidence type="ECO:0000256" key="14">
    <source>
        <dbReference type="PROSITE-ProRule" id="PRU00282"/>
    </source>
</evidence>
<dbReference type="Gene3D" id="1.50.40.10">
    <property type="entry name" value="Mitochondrial carrier domain"/>
    <property type="match status" value="1"/>
</dbReference>
<evidence type="ECO:0000256" key="8">
    <source>
        <dbReference type="ARBA" id="ARBA00022792"/>
    </source>
</evidence>
<feature type="transmembrane region" description="Helical" evidence="16">
    <location>
        <begin position="175"/>
        <end position="194"/>
    </location>
</feature>
<dbReference type="EMBL" id="MU070512">
    <property type="protein sequence ID" value="KAF5827406.1"/>
    <property type="molecule type" value="Genomic_DNA"/>
</dbReference>
<evidence type="ECO:0000256" key="2">
    <source>
        <dbReference type="ARBA" id="ARBA00006375"/>
    </source>
</evidence>
<dbReference type="InterPro" id="IPR023395">
    <property type="entry name" value="MCP_dom_sf"/>
</dbReference>
<dbReference type="InterPro" id="IPR002067">
    <property type="entry name" value="MCP"/>
</dbReference>
<comment type="catalytic activity">
    <reaction evidence="12">
        <text>ADP(in) + ATP(out) = ADP(out) + ATP(in)</text>
        <dbReference type="Rhea" id="RHEA:34999"/>
        <dbReference type="ChEBI" id="CHEBI:30616"/>
        <dbReference type="ChEBI" id="CHEBI:456216"/>
    </reaction>
    <physiologicalReaction direction="left-to-right" evidence="12">
        <dbReference type="Rhea" id="RHEA:35000"/>
    </physiologicalReaction>
</comment>
<evidence type="ECO:0000256" key="16">
    <source>
        <dbReference type="RuleBase" id="RU368008"/>
    </source>
</evidence>
<feature type="transmembrane region" description="Helical" evidence="16">
    <location>
        <begin position="112"/>
        <end position="135"/>
    </location>
</feature>
<keyword evidence="6 14" id="KW-0812">Transmembrane</keyword>
<evidence type="ECO:0000256" key="17">
    <source>
        <dbReference type="SAM" id="SignalP"/>
    </source>
</evidence>
<sequence length="262" mass="29084">MATLFARVCSFLIDFLLGGVAAAVSKSAAAPIERIKLLIQNQNELIKQGRLVVPYEGVIDCFERIRGEEGILSLWRGNTANVLRYFPTQAFNFAFKDYFKELIGFSKIRDGYLLWFLGNVSSGAAAGATSLGIVYSLDFARTRLANDAADSHQNRQFSGLWSVYKKTFATDGIAGLYRGFNVSVAGIVIYRGLYFGLYDTIKPMLLTGALEDNMAASFLLGWIITVVAGLVSYPWDTVRRRMMMTSGHSVKYNDASIALRRF</sequence>
<feature type="chain" id="PRO_5045946049" description="ADP/ATP translocase" evidence="17">
    <location>
        <begin position="23"/>
        <end position="262"/>
    </location>
</feature>
<dbReference type="PRINTS" id="PR00927">
    <property type="entry name" value="ADPTRNSLCASE"/>
</dbReference>
<evidence type="ECO:0000256" key="3">
    <source>
        <dbReference type="ARBA" id="ARBA00011245"/>
    </source>
</evidence>
<evidence type="ECO:0000256" key="12">
    <source>
        <dbReference type="ARBA" id="ARBA00024143"/>
    </source>
</evidence>
<protein>
    <recommendedName>
        <fullName evidence="16">ADP/ATP translocase</fullName>
    </recommendedName>
    <alternativeName>
        <fullName evidence="16">ADP,ATP carrier protein</fullName>
    </alternativeName>
</protein>
<keyword evidence="10" id="KW-0496">Mitochondrion</keyword>
<name>A0ABQ7FYI4_DUNSA</name>
<dbReference type="Proteomes" id="UP000815325">
    <property type="component" value="Unassembled WGS sequence"/>
</dbReference>
<evidence type="ECO:0000256" key="9">
    <source>
        <dbReference type="ARBA" id="ARBA00022989"/>
    </source>
</evidence>
<comment type="function">
    <text evidence="13">ADP:ATP antiporter that mediates import of ADP into the mitochondrial matrix for ATP synthesis, and export of ATP out to fuel the cell. Cycles between the cytoplasmic-open state (c-state) and the matrix-open state (m-state): operates by the alternating access mechanism with a single substrate-binding site intermittently exposed to either the cytosolic (c-state) or matrix (m-state) side of the inner mitochondrial membrane.</text>
</comment>
<evidence type="ECO:0000256" key="10">
    <source>
        <dbReference type="ARBA" id="ARBA00023128"/>
    </source>
</evidence>
<feature type="signal peptide" evidence="17">
    <location>
        <begin position="1"/>
        <end position="22"/>
    </location>
</feature>
<dbReference type="PROSITE" id="PS50920">
    <property type="entry name" value="SOLCAR"/>
    <property type="match status" value="2"/>
</dbReference>
<evidence type="ECO:0000256" key="5">
    <source>
        <dbReference type="ARBA" id="ARBA00022449"/>
    </source>
</evidence>
<evidence type="ECO:0000256" key="11">
    <source>
        <dbReference type="ARBA" id="ARBA00023136"/>
    </source>
</evidence>
<comment type="caution">
    <text evidence="18">The sequence shown here is derived from an EMBL/GenBank/DDBJ whole genome shotgun (WGS) entry which is preliminary data.</text>
</comment>
<dbReference type="PANTHER" id="PTHR45635">
    <property type="entry name" value="ADP,ATP CARRIER PROTEIN 1-RELATED-RELATED"/>
    <property type="match status" value="1"/>
</dbReference>
<evidence type="ECO:0000256" key="1">
    <source>
        <dbReference type="ARBA" id="ARBA00004448"/>
    </source>
</evidence>
<comment type="function">
    <text evidence="16">Catalyzes the exchange of ADP and ATP across the membrane.</text>
</comment>
<keyword evidence="4 15" id="KW-0813">Transport</keyword>
<evidence type="ECO:0000256" key="13">
    <source>
        <dbReference type="ARBA" id="ARBA00045250"/>
    </source>
</evidence>
<dbReference type="Pfam" id="PF00153">
    <property type="entry name" value="Mito_carr"/>
    <property type="match status" value="3"/>
</dbReference>
<comment type="subunit">
    <text evidence="3 16">Monomer.</text>
</comment>
<comment type="subcellular location">
    <subcellularLocation>
        <location evidence="16">Membrane</location>
        <topology evidence="16">Multi-pass membrane protein</topology>
    </subcellularLocation>
    <subcellularLocation>
        <location evidence="1">Mitochondrion inner membrane</location>
        <topology evidence="1">Multi-pass membrane protein</topology>
    </subcellularLocation>
</comment>
<accession>A0ABQ7FYI4</accession>
<keyword evidence="8" id="KW-0999">Mitochondrion inner membrane</keyword>
<evidence type="ECO:0000256" key="4">
    <source>
        <dbReference type="ARBA" id="ARBA00022448"/>
    </source>
</evidence>
<evidence type="ECO:0000256" key="6">
    <source>
        <dbReference type="ARBA" id="ARBA00022692"/>
    </source>
</evidence>
<proteinExistence type="inferred from homology"/>
<feature type="repeat" description="Solcar" evidence="14">
    <location>
        <begin position="114"/>
        <end position="204"/>
    </location>
</feature>
<feature type="transmembrane region" description="Helical" evidence="16">
    <location>
        <begin position="214"/>
        <end position="235"/>
    </location>
</feature>
<dbReference type="PRINTS" id="PR00926">
    <property type="entry name" value="MITOCARRIER"/>
</dbReference>
<comment type="caution">
    <text evidence="16">Lacks conserved residue(s) required for the propagation of feature annotation.</text>
</comment>
<evidence type="ECO:0000256" key="7">
    <source>
        <dbReference type="ARBA" id="ARBA00022737"/>
    </source>
</evidence>
<dbReference type="InterPro" id="IPR002113">
    <property type="entry name" value="ADT_euk_type"/>
</dbReference>
<feature type="repeat" description="Solcar" evidence="14">
    <location>
        <begin position="9"/>
        <end position="102"/>
    </location>
</feature>
<reference evidence="18" key="1">
    <citation type="submission" date="2017-08" db="EMBL/GenBank/DDBJ databases">
        <authorList>
            <person name="Polle J.E."/>
            <person name="Barry K."/>
            <person name="Cushman J."/>
            <person name="Schmutz J."/>
            <person name="Tran D."/>
            <person name="Hathwaick L.T."/>
            <person name="Yim W.C."/>
            <person name="Jenkins J."/>
            <person name="Mckie-Krisberg Z.M."/>
            <person name="Prochnik S."/>
            <person name="Lindquist E."/>
            <person name="Dockter R.B."/>
            <person name="Adam C."/>
            <person name="Molina H."/>
            <person name="Bunkerborg J."/>
            <person name="Jin E."/>
            <person name="Buchheim M."/>
            <person name="Magnuson J."/>
        </authorList>
    </citation>
    <scope>NUCLEOTIDE SEQUENCE</scope>
    <source>
        <strain evidence="18">CCAP 19/18</strain>
    </source>
</reference>
<comment type="similarity">
    <text evidence="2 15">Belongs to the mitochondrial carrier (TC 2.A.29) family.</text>
</comment>
<evidence type="ECO:0000313" key="19">
    <source>
        <dbReference type="Proteomes" id="UP000815325"/>
    </source>
</evidence>
<dbReference type="PANTHER" id="PTHR45635:SF14">
    <property type="entry name" value="ADP_ATP TRANSLOCASE"/>
    <property type="match status" value="1"/>
</dbReference>
<keyword evidence="7" id="KW-0677">Repeat</keyword>
<keyword evidence="17" id="KW-0732">Signal</keyword>
<keyword evidence="9 16" id="KW-1133">Transmembrane helix</keyword>
<keyword evidence="11 14" id="KW-0472">Membrane</keyword>
<organism evidence="18 19">
    <name type="scientific">Dunaliella salina</name>
    <name type="common">Green alga</name>
    <name type="synonym">Protococcus salinus</name>
    <dbReference type="NCBI Taxonomy" id="3046"/>
    <lineage>
        <taxon>Eukaryota</taxon>
        <taxon>Viridiplantae</taxon>
        <taxon>Chlorophyta</taxon>
        <taxon>core chlorophytes</taxon>
        <taxon>Chlorophyceae</taxon>
        <taxon>CS clade</taxon>
        <taxon>Chlamydomonadales</taxon>
        <taxon>Dunaliellaceae</taxon>
        <taxon>Dunaliella</taxon>
    </lineage>
</organism>
<evidence type="ECO:0000256" key="15">
    <source>
        <dbReference type="RuleBase" id="RU000488"/>
    </source>
</evidence>
<keyword evidence="5" id="KW-0050">Antiport</keyword>
<keyword evidence="19" id="KW-1185">Reference proteome</keyword>
<evidence type="ECO:0000313" key="18">
    <source>
        <dbReference type="EMBL" id="KAF5827406.1"/>
    </source>
</evidence>